<reference evidence="3" key="1">
    <citation type="submission" date="2015-07" db="EMBL/GenBank/DDBJ databases">
        <title>Transcriptome Assembly of Anthurium amnicola.</title>
        <authorList>
            <person name="Suzuki J."/>
        </authorList>
    </citation>
    <scope>NUCLEOTIDE SEQUENCE</scope>
</reference>
<evidence type="ECO:0000256" key="1">
    <source>
        <dbReference type="ARBA" id="ARBA00008668"/>
    </source>
</evidence>
<organism evidence="3">
    <name type="scientific">Anthurium amnicola</name>
    <dbReference type="NCBI Taxonomy" id="1678845"/>
    <lineage>
        <taxon>Eukaryota</taxon>
        <taxon>Viridiplantae</taxon>
        <taxon>Streptophyta</taxon>
        <taxon>Embryophyta</taxon>
        <taxon>Tracheophyta</taxon>
        <taxon>Spermatophyta</taxon>
        <taxon>Magnoliopsida</taxon>
        <taxon>Liliopsida</taxon>
        <taxon>Araceae</taxon>
        <taxon>Pothoideae</taxon>
        <taxon>Potheae</taxon>
        <taxon>Anthurium</taxon>
    </lineage>
</organism>
<keyword evidence="2" id="KW-0378">Hydrolase</keyword>
<protein>
    <submittedName>
        <fullName evidence="3">GDSL esterase/lipase At5g45920</fullName>
    </submittedName>
</protein>
<dbReference type="Gene3D" id="3.40.50.1110">
    <property type="entry name" value="SGNH hydrolase"/>
    <property type="match status" value="1"/>
</dbReference>
<comment type="similarity">
    <text evidence="1">Belongs to the 'GDSL' lipolytic enzyme family.</text>
</comment>
<dbReference type="InterPro" id="IPR001087">
    <property type="entry name" value="GDSL"/>
</dbReference>
<gene>
    <name evidence="3" type="primary">At5g45920_1</name>
    <name evidence="3" type="ORF">g.58231</name>
</gene>
<dbReference type="SUPFAM" id="SSF52266">
    <property type="entry name" value="SGNH hydrolase"/>
    <property type="match status" value="1"/>
</dbReference>
<evidence type="ECO:0000313" key="3">
    <source>
        <dbReference type="EMBL" id="JAT66824.1"/>
    </source>
</evidence>
<dbReference type="FunFam" id="3.40.50.1110:FF:000002">
    <property type="entry name" value="isoamyl acetate-hydrolyzing esterase 1 homolog"/>
    <property type="match status" value="1"/>
</dbReference>
<proteinExistence type="inferred from homology"/>
<name>A0A1D1ZIP9_9ARAE</name>
<dbReference type="InterPro" id="IPR045136">
    <property type="entry name" value="Iah1-like"/>
</dbReference>
<evidence type="ECO:0000256" key="2">
    <source>
        <dbReference type="ARBA" id="ARBA00022801"/>
    </source>
</evidence>
<dbReference type="PANTHER" id="PTHR14209:SF19">
    <property type="entry name" value="ISOAMYL ACETATE-HYDROLYZING ESTERASE 1 HOMOLOG"/>
    <property type="match status" value="1"/>
</dbReference>
<dbReference type="CDD" id="cd01838">
    <property type="entry name" value="Isoamyl_acetate_hydrolase_like"/>
    <property type="match status" value="1"/>
</dbReference>
<dbReference type="Pfam" id="PF00657">
    <property type="entry name" value="Lipase_GDSL"/>
    <property type="match status" value="1"/>
</dbReference>
<dbReference type="EMBL" id="GDJX01001112">
    <property type="protein sequence ID" value="JAT66824.1"/>
    <property type="molecule type" value="Transcribed_RNA"/>
</dbReference>
<dbReference type="GO" id="GO:0016788">
    <property type="term" value="F:hydrolase activity, acting on ester bonds"/>
    <property type="evidence" value="ECO:0007669"/>
    <property type="project" value="InterPro"/>
</dbReference>
<accession>A0A1D1ZIP9</accession>
<dbReference type="InterPro" id="IPR036514">
    <property type="entry name" value="SGNH_hydro_sf"/>
</dbReference>
<dbReference type="AlphaFoldDB" id="A0A1D1ZIP9"/>
<sequence>MRPRLILFGDSITEESFGDGGWGAALAHLFSRTADVVLRGYSGYNTRWALKVAERAFDGLGSDECEGTAGGAAAAAGDGGGGRQQAPLAVTVFFGANDASLPDRSSAFQHVPLPEYRINLHAILSFLKKRWPSSTLIILITPPPIDEDGRLKHPYGENPSGLPERTNEAAGAYANACVSVAMEAGVPVVDLWFKMQQFPSWEKALLSDGLHLTPDGNRIVFQEVADKLREHGLSPETLPTDLPLLSEIDPLDPLKSFDN</sequence>
<dbReference type="PANTHER" id="PTHR14209">
    <property type="entry name" value="ISOAMYL ACETATE-HYDROLYZING ESTERASE 1"/>
    <property type="match status" value="1"/>
</dbReference>